<protein>
    <submittedName>
        <fullName evidence="1">Uncharacterized protein</fullName>
    </submittedName>
</protein>
<dbReference type="AlphaFoldDB" id="A0AAV3PR47"/>
<organism evidence="1 2">
    <name type="scientific">Lithospermum erythrorhizon</name>
    <name type="common">Purple gromwell</name>
    <name type="synonym">Lithospermum officinale var. erythrorhizon</name>
    <dbReference type="NCBI Taxonomy" id="34254"/>
    <lineage>
        <taxon>Eukaryota</taxon>
        <taxon>Viridiplantae</taxon>
        <taxon>Streptophyta</taxon>
        <taxon>Embryophyta</taxon>
        <taxon>Tracheophyta</taxon>
        <taxon>Spermatophyta</taxon>
        <taxon>Magnoliopsida</taxon>
        <taxon>eudicotyledons</taxon>
        <taxon>Gunneridae</taxon>
        <taxon>Pentapetalae</taxon>
        <taxon>asterids</taxon>
        <taxon>lamiids</taxon>
        <taxon>Boraginales</taxon>
        <taxon>Boraginaceae</taxon>
        <taxon>Boraginoideae</taxon>
        <taxon>Lithospermeae</taxon>
        <taxon>Lithospermum</taxon>
    </lineage>
</organism>
<accession>A0AAV3PR47</accession>
<evidence type="ECO:0000313" key="1">
    <source>
        <dbReference type="EMBL" id="GAA0153407.1"/>
    </source>
</evidence>
<reference evidence="1 2" key="1">
    <citation type="submission" date="2024-01" db="EMBL/GenBank/DDBJ databases">
        <title>The complete chloroplast genome sequence of Lithospermum erythrorhizon: insights into the phylogenetic relationship among Boraginaceae species and the maternal lineages of purple gromwells.</title>
        <authorList>
            <person name="Okada T."/>
            <person name="Watanabe K."/>
        </authorList>
    </citation>
    <scope>NUCLEOTIDE SEQUENCE [LARGE SCALE GENOMIC DNA]</scope>
</reference>
<dbReference type="Proteomes" id="UP001454036">
    <property type="component" value="Unassembled WGS sequence"/>
</dbReference>
<evidence type="ECO:0000313" key="2">
    <source>
        <dbReference type="Proteomes" id="UP001454036"/>
    </source>
</evidence>
<comment type="caution">
    <text evidence="1">The sequence shown here is derived from an EMBL/GenBank/DDBJ whole genome shotgun (WGS) entry which is preliminary data.</text>
</comment>
<keyword evidence="2" id="KW-1185">Reference proteome</keyword>
<proteinExistence type="predicted"/>
<name>A0AAV3PR47_LITER</name>
<sequence length="125" mass="14176">MIDEIARAGVGVKGPTPYKIAGPILDAEVEEICTSTELRHLMKDRKKVDDDYKPIDVTHIFHEDNVVLEWLDIPGDPLLDEFEDDTSKSRSNTFLATWAERLGGDTSDEGHKCMTMLLMMKNLRQ</sequence>
<gene>
    <name evidence="1" type="ORF">LIER_11653</name>
</gene>
<dbReference type="EMBL" id="BAABME010002173">
    <property type="protein sequence ID" value="GAA0153407.1"/>
    <property type="molecule type" value="Genomic_DNA"/>
</dbReference>